<keyword evidence="4 11" id="KW-0132">Cell division</keyword>
<dbReference type="PANTHER" id="PTHR23135">
    <property type="entry name" value="MUR LIGASE FAMILY MEMBER"/>
    <property type="match status" value="1"/>
</dbReference>
<dbReference type="GO" id="GO:0009252">
    <property type="term" value="P:peptidoglycan biosynthetic process"/>
    <property type="evidence" value="ECO:0007669"/>
    <property type="project" value="UniProtKB-UniRule"/>
</dbReference>
<dbReference type="RefSeq" id="WP_196836793.1">
    <property type="nucleotide sequence ID" value="NZ_JADOTZ010000001.1"/>
</dbReference>
<comment type="PTM">
    <text evidence="11">Carboxylation is probably crucial for Mg(2+) binding and, consequently, for the gamma-phosphate positioning of ATP.</text>
</comment>
<evidence type="ECO:0000256" key="2">
    <source>
        <dbReference type="ARBA" id="ARBA00022490"/>
    </source>
</evidence>
<feature type="region of interest" description="Disordered" evidence="13">
    <location>
        <begin position="524"/>
        <end position="545"/>
    </location>
</feature>
<dbReference type="PANTHER" id="PTHR23135:SF4">
    <property type="entry name" value="UDP-N-ACETYLMURAMOYL-L-ALANYL-D-GLUTAMATE--2,6-DIAMINOPIMELATE LIGASE MURE HOMOLOG, CHLOROPLASTIC"/>
    <property type="match status" value="1"/>
</dbReference>
<name>A0A931DF43_9MICC</name>
<dbReference type="EMBL" id="JADOTZ010000001">
    <property type="protein sequence ID" value="MBG6085628.1"/>
    <property type="molecule type" value="Genomic_DNA"/>
</dbReference>
<dbReference type="InterPro" id="IPR004101">
    <property type="entry name" value="Mur_ligase_C"/>
</dbReference>
<feature type="binding site" evidence="11">
    <location>
        <position position="45"/>
    </location>
    <ligand>
        <name>UDP-N-acetyl-alpha-D-muramoyl-L-alanyl-D-glutamate</name>
        <dbReference type="ChEBI" id="CHEBI:83900"/>
    </ligand>
</feature>
<comment type="similarity">
    <text evidence="1 11">Belongs to the MurCDEF family. MurE subfamily.</text>
</comment>
<dbReference type="InterPro" id="IPR013221">
    <property type="entry name" value="Mur_ligase_cen"/>
</dbReference>
<evidence type="ECO:0000256" key="8">
    <source>
        <dbReference type="ARBA" id="ARBA00022984"/>
    </source>
</evidence>
<comment type="subcellular location">
    <subcellularLocation>
        <location evidence="11 12">Cytoplasm</location>
    </subcellularLocation>
</comment>
<feature type="domain" description="Mur ligase central" evidence="16">
    <location>
        <begin position="128"/>
        <end position="333"/>
    </location>
</feature>
<dbReference type="HAMAP" id="MF_00208">
    <property type="entry name" value="MurE"/>
    <property type="match status" value="1"/>
</dbReference>
<dbReference type="GO" id="GO:0004326">
    <property type="term" value="F:tetrahydrofolylpolyglutamate synthase activity"/>
    <property type="evidence" value="ECO:0007669"/>
    <property type="project" value="InterPro"/>
</dbReference>
<dbReference type="GO" id="GO:0051301">
    <property type="term" value="P:cell division"/>
    <property type="evidence" value="ECO:0007669"/>
    <property type="project" value="UniProtKB-KW"/>
</dbReference>
<dbReference type="InterPro" id="IPR035911">
    <property type="entry name" value="MurE/MurF_N"/>
</dbReference>
<evidence type="ECO:0000256" key="13">
    <source>
        <dbReference type="SAM" id="MobiDB-lite"/>
    </source>
</evidence>
<dbReference type="InterPro" id="IPR036615">
    <property type="entry name" value="Mur_ligase_C_dom_sf"/>
</dbReference>
<evidence type="ECO:0000256" key="11">
    <source>
        <dbReference type="HAMAP-Rule" id="MF_00208"/>
    </source>
</evidence>
<proteinExistence type="inferred from homology"/>
<keyword evidence="11" id="KW-0460">Magnesium</keyword>
<evidence type="ECO:0000256" key="9">
    <source>
        <dbReference type="ARBA" id="ARBA00023306"/>
    </source>
</evidence>
<dbReference type="GO" id="GO:0000287">
    <property type="term" value="F:magnesium ion binding"/>
    <property type="evidence" value="ECO:0007669"/>
    <property type="project" value="UniProtKB-UniRule"/>
</dbReference>
<comment type="cofactor">
    <cofactor evidence="11">
        <name>Mg(2+)</name>
        <dbReference type="ChEBI" id="CHEBI:18420"/>
    </cofactor>
</comment>
<feature type="domain" description="Mur ligase N-terminal catalytic" evidence="14">
    <location>
        <begin position="40"/>
        <end position="102"/>
    </location>
</feature>
<dbReference type="PROSITE" id="PS01011">
    <property type="entry name" value="FOLYLPOLYGLU_SYNT_1"/>
    <property type="match status" value="1"/>
</dbReference>
<evidence type="ECO:0000256" key="10">
    <source>
        <dbReference type="ARBA" id="ARBA00023316"/>
    </source>
</evidence>
<dbReference type="Proteomes" id="UP000625033">
    <property type="component" value="Unassembled WGS sequence"/>
</dbReference>
<dbReference type="GO" id="GO:0008360">
    <property type="term" value="P:regulation of cell shape"/>
    <property type="evidence" value="ECO:0007669"/>
    <property type="project" value="UniProtKB-KW"/>
</dbReference>
<evidence type="ECO:0000256" key="12">
    <source>
        <dbReference type="RuleBase" id="RU004135"/>
    </source>
</evidence>
<dbReference type="InterPro" id="IPR036565">
    <property type="entry name" value="Mur-like_cat_sf"/>
</dbReference>
<dbReference type="InterPro" id="IPR000713">
    <property type="entry name" value="Mur_ligase_N"/>
</dbReference>
<comment type="function">
    <text evidence="11">Catalyzes the addition of an amino acid to the nucleotide precursor UDP-N-acetylmuramoyl-L-alanyl-D-glutamate (UMAG) in the biosynthesis of bacterial cell-wall peptidoglycan.</text>
</comment>
<dbReference type="SUPFAM" id="SSF53244">
    <property type="entry name" value="MurD-like peptide ligases, peptide-binding domain"/>
    <property type="match status" value="1"/>
</dbReference>
<feature type="binding site" evidence="11">
    <location>
        <begin position="130"/>
        <end position="136"/>
    </location>
    <ligand>
        <name>ATP</name>
        <dbReference type="ChEBI" id="CHEBI:30616"/>
    </ligand>
</feature>
<feature type="domain" description="Mur ligase C-terminal" evidence="15">
    <location>
        <begin position="360"/>
        <end position="490"/>
    </location>
</feature>
<feature type="compositionally biased region" description="Basic and acidic residues" evidence="13">
    <location>
        <begin position="535"/>
        <end position="545"/>
    </location>
</feature>
<protein>
    <recommendedName>
        <fullName evidence="11">UDP-N-acetylmuramyl-tripeptide synthetase</fullName>
        <ecNumber evidence="11">6.3.2.-</ecNumber>
    </recommendedName>
    <alternativeName>
        <fullName evidence="11">UDP-MurNAc-tripeptide synthetase</fullName>
    </alternativeName>
</protein>
<comment type="caution">
    <text evidence="11">Lacks conserved residue(s) required for the propagation of feature annotation.</text>
</comment>
<keyword evidence="3 11" id="KW-0436">Ligase</keyword>
<dbReference type="GO" id="GO:0005524">
    <property type="term" value="F:ATP binding"/>
    <property type="evidence" value="ECO:0007669"/>
    <property type="project" value="UniProtKB-UniRule"/>
</dbReference>
<dbReference type="Gene3D" id="3.40.1390.10">
    <property type="entry name" value="MurE/MurF, N-terminal domain"/>
    <property type="match status" value="1"/>
</dbReference>
<comment type="caution">
    <text evidence="17">The sequence shown here is derived from an EMBL/GenBank/DDBJ whole genome shotgun (WGS) entry which is preliminary data.</text>
</comment>
<keyword evidence="18" id="KW-1185">Reference proteome</keyword>
<organism evidence="17 18">
    <name type="scientific">Zhihengliuella flava</name>
    <dbReference type="NCBI Taxonomy" id="1285193"/>
    <lineage>
        <taxon>Bacteria</taxon>
        <taxon>Bacillati</taxon>
        <taxon>Actinomycetota</taxon>
        <taxon>Actinomycetes</taxon>
        <taxon>Micrococcales</taxon>
        <taxon>Micrococcaceae</taxon>
        <taxon>Zhihengliuella</taxon>
    </lineage>
</organism>
<dbReference type="SUPFAM" id="SSF53623">
    <property type="entry name" value="MurD-like peptide ligases, catalytic domain"/>
    <property type="match status" value="1"/>
</dbReference>
<dbReference type="GO" id="GO:0005737">
    <property type="term" value="C:cytoplasm"/>
    <property type="evidence" value="ECO:0007669"/>
    <property type="project" value="UniProtKB-SubCell"/>
</dbReference>
<dbReference type="AlphaFoldDB" id="A0A931DF43"/>
<feature type="modified residue" description="N6-carboxylysine" evidence="11">
    <location>
        <position position="239"/>
    </location>
</feature>
<feature type="binding site" evidence="11">
    <location>
        <begin position="172"/>
        <end position="173"/>
    </location>
    <ligand>
        <name>UDP-N-acetyl-alpha-D-muramoyl-L-alanyl-D-glutamate</name>
        <dbReference type="ChEBI" id="CHEBI:83900"/>
    </ligand>
</feature>
<evidence type="ECO:0000313" key="18">
    <source>
        <dbReference type="Proteomes" id="UP000625033"/>
    </source>
</evidence>
<feature type="binding site" evidence="11">
    <location>
        <position position="47"/>
    </location>
    <ligand>
        <name>UDP-N-acetyl-alpha-D-muramoyl-L-alanyl-D-glutamate</name>
        <dbReference type="ChEBI" id="CHEBI:83900"/>
    </ligand>
</feature>
<evidence type="ECO:0000256" key="3">
    <source>
        <dbReference type="ARBA" id="ARBA00022598"/>
    </source>
</evidence>
<dbReference type="Pfam" id="PF08245">
    <property type="entry name" value="Mur_ligase_M"/>
    <property type="match status" value="1"/>
</dbReference>
<evidence type="ECO:0000256" key="6">
    <source>
        <dbReference type="ARBA" id="ARBA00022840"/>
    </source>
</evidence>
<feature type="binding site" evidence="11">
    <location>
        <position position="207"/>
    </location>
    <ligand>
        <name>UDP-N-acetyl-alpha-D-muramoyl-L-alanyl-D-glutamate</name>
        <dbReference type="ChEBI" id="CHEBI:83900"/>
    </ligand>
</feature>
<evidence type="ECO:0000259" key="16">
    <source>
        <dbReference type="Pfam" id="PF08245"/>
    </source>
</evidence>
<keyword evidence="10 11" id="KW-0961">Cell wall biogenesis/degradation</keyword>
<dbReference type="InterPro" id="IPR005761">
    <property type="entry name" value="UDP-N-AcMur-Glu-dNH2Pim_ligase"/>
</dbReference>
<keyword evidence="9 11" id="KW-0131">Cell cycle</keyword>
<evidence type="ECO:0000256" key="4">
    <source>
        <dbReference type="ARBA" id="ARBA00022618"/>
    </source>
</evidence>
<dbReference type="GO" id="GO:0071555">
    <property type="term" value="P:cell wall organization"/>
    <property type="evidence" value="ECO:0007669"/>
    <property type="project" value="UniProtKB-KW"/>
</dbReference>
<accession>A0A931DF43</accession>
<keyword evidence="2 11" id="KW-0963">Cytoplasm</keyword>
<dbReference type="Pfam" id="PF02875">
    <property type="entry name" value="Mur_ligase_C"/>
    <property type="match status" value="1"/>
</dbReference>
<evidence type="ECO:0000259" key="14">
    <source>
        <dbReference type="Pfam" id="PF01225"/>
    </source>
</evidence>
<dbReference type="NCBIfam" id="TIGR01085">
    <property type="entry name" value="murE"/>
    <property type="match status" value="1"/>
</dbReference>
<evidence type="ECO:0000256" key="1">
    <source>
        <dbReference type="ARBA" id="ARBA00005898"/>
    </source>
</evidence>
<evidence type="ECO:0000256" key="7">
    <source>
        <dbReference type="ARBA" id="ARBA00022960"/>
    </source>
</evidence>
<comment type="pathway">
    <text evidence="11 12">Cell wall biogenesis; peptidoglycan biosynthesis.</text>
</comment>
<keyword evidence="5 11" id="KW-0547">Nucleotide-binding</keyword>
<evidence type="ECO:0000256" key="5">
    <source>
        <dbReference type="ARBA" id="ARBA00022741"/>
    </source>
</evidence>
<evidence type="ECO:0000259" key="15">
    <source>
        <dbReference type="Pfam" id="PF02875"/>
    </source>
</evidence>
<sequence>MPTDLSTAERAFRPVHPPRVRLSDIARAVPALSVTDDAVVSGVCLDSRAVQAGDLYIGLPGARAHGATFSDAAAAAGAAAILTDDEGLAAAAATGLPVVSTTSVRAVIGDVSACVFGTQSDAPALFGVTGTNGKTTTTYFLRSLLNALGRSTGLIGTIEIVAGQTPIPSVLTTPEATQLHALLARMRDGGIDATAMEVSSHALDYGRVAGLRYAVAGFTQLTQDHLDLHGTMEEYFASKARLFEPETSRAAVVTVDDAWGRLLAARRRETGSHVLTLATRDDGAEADWTVTDVAAHGLGHEFTLRNATGDAVSARVGLPGDFNVSNAALALTMILASGIGVAALQQALDEQDPLSVAVPGRMQVISHRPAAVVDFAHNADALQRAIAAVRPASGRVITVFGATGDRDATKRPVMGAVAAECSDVVIITDDDPHSEDPAAIRSDVLAGARQAVTDQSLTTAVIEASPRAAAIRHAVQLATEEDTILVAGRGHETVQDVAGVDHALDDRTELSAALVAAGFTPIASNETSTTASEADGQRGEGVKSS</sequence>
<evidence type="ECO:0000313" key="17">
    <source>
        <dbReference type="EMBL" id="MBG6085628.1"/>
    </source>
</evidence>
<dbReference type="SUPFAM" id="SSF63418">
    <property type="entry name" value="MurE/MurF N-terminal domain"/>
    <property type="match status" value="1"/>
</dbReference>
<keyword evidence="7 11" id="KW-0133">Cell shape</keyword>
<dbReference type="Gene3D" id="3.40.1190.10">
    <property type="entry name" value="Mur-like, catalytic domain"/>
    <property type="match status" value="1"/>
</dbReference>
<dbReference type="Gene3D" id="3.90.190.20">
    <property type="entry name" value="Mur ligase, C-terminal domain"/>
    <property type="match status" value="1"/>
</dbReference>
<dbReference type="InterPro" id="IPR018109">
    <property type="entry name" value="Folylpolyglutamate_synth_CS"/>
</dbReference>
<dbReference type="Pfam" id="PF01225">
    <property type="entry name" value="Mur_ligase"/>
    <property type="match status" value="1"/>
</dbReference>
<dbReference type="NCBIfam" id="NF001124">
    <property type="entry name" value="PRK00139.1-2"/>
    <property type="match status" value="1"/>
</dbReference>
<dbReference type="NCBIfam" id="NF001126">
    <property type="entry name" value="PRK00139.1-4"/>
    <property type="match status" value="1"/>
</dbReference>
<dbReference type="EC" id="6.3.2.-" evidence="11"/>
<reference evidence="17" key="1">
    <citation type="submission" date="2020-11" db="EMBL/GenBank/DDBJ databases">
        <title>Sequencing the genomes of 1000 actinobacteria strains.</title>
        <authorList>
            <person name="Klenk H.-P."/>
        </authorList>
    </citation>
    <scope>NUCLEOTIDE SEQUENCE</scope>
    <source>
        <strain evidence="17">DSM 26152</strain>
    </source>
</reference>
<keyword evidence="8 11" id="KW-0573">Peptidoglycan synthesis</keyword>
<keyword evidence="6 11" id="KW-0067">ATP-binding</keyword>
<gene>
    <name evidence="11" type="primary">murE</name>
    <name evidence="17" type="ORF">IW252_002395</name>
</gene>
<feature type="binding site" evidence="11">
    <location>
        <position position="199"/>
    </location>
    <ligand>
        <name>UDP-N-acetyl-alpha-D-muramoyl-L-alanyl-D-glutamate</name>
        <dbReference type="ChEBI" id="CHEBI:83900"/>
    </ligand>
</feature>